<organism evidence="1 2">
    <name type="scientific">Psychrobacter glacincola</name>
    <dbReference type="NCBI Taxonomy" id="56810"/>
    <lineage>
        <taxon>Bacteria</taxon>
        <taxon>Pseudomonadati</taxon>
        <taxon>Pseudomonadota</taxon>
        <taxon>Gammaproteobacteria</taxon>
        <taxon>Moraxellales</taxon>
        <taxon>Moraxellaceae</taxon>
        <taxon>Psychrobacter</taxon>
    </lineage>
</organism>
<reference evidence="2" key="1">
    <citation type="journal article" date="2019" name="Int. J. Syst. Evol. Microbiol.">
        <title>The Global Catalogue of Microorganisms (GCM) 10K type strain sequencing project: providing services to taxonomists for standard genome sequencing and annotation.</title>
        <authorList>
            <consortium name="The Broad Institute Genomics Platform"/>
            <consortium name="The Broad Institute Genome Sequencing Center for Infectious Disease"/>
            <person name="Wu L."/>
            <person name="Ma J."/>
        </authorList>
    </citation>
    <scope>NUCLEOTIDE SEQUENCE [LARGE SCALE GENOMIC DNA]</scope>
    <source>
        <strain evidence="2">CCM 2050</strain>
    </source>
</reference>
<protein>
    <recommendedName>
        <fullName evidence="3">DUF2357 domain-containing protein</fullName>
    </recommendedName>
</protein>
<accession>A0ABW1W6N4</accession>
<comment type="caution">
    <text evidence="1">The sequence shown here is derived from an EMBL/GenBank/DDBJ whole genome shotgun (WGS) entry which is preliminary data.</text>
</comment>
<dbReference type="RefSeq" id="WP_201563290.1">
    <property type="nucleotide sequence ID" value="NZ_CAJGZK010000013.1"/>
</dbReference>
<dbReference type="Proteomes" id="UP001596264">
    <property type="component" value="Unassembled WGS sequence"/>
</dbReference>
<keyword evidence="2" id="KW-1185">Reference proteome</keyword>
<sequence>MIDIRVHLSGEEVLVTPVINVSDMDTVEFEVIGPNSEYFSSKKVKIFLEDYEVPCIALENGLIFKSETNHLFRESFGYSNVRIFIDDEILSELLFNVSTDEKKFKNIKSMMSYLLENNERILDLCFSRTKYKSKNDGDFEASFDTIISLAENIVSVFEKRSSYLHKELRNRLDLIKENANEKNFYNINPYDVINNLDQLYQSYSPNSLTLFGKIYSLDNIQRENYIDSYNLEENKILLGGLVSIKENLLIISDAIDKKIYRPTYDKEYETIKPFYKLNNFNIDDLYVQLTTSGMQKRIDSVLNHTDGLLYFLQRKLKINFEGFIPPKLTPFARKSSFYLTVYSYLEDWYSLGNPNIGIDHDLAKIRSTSKIYELFTMYKLIDVLHNDGWKITSSVEHSFFKRFIPSQINFRKEDSLLNLYYEKKILGFNENTQHNDLVALNKNNPKSKYNYYNPDFVLVKQEQDDVSYYIFDSKYSSSNTLRNYKVLDSLYEKYFSNMATYDQFNNILEKHSIKCVNAIHPFGDNSLTKWSNQLPQITPDISSILLSQDVNNLSKILSLINK</sequence>
<evidence type="ECO:0000313" key="2">
    <source>
        <dbReference type="Proteomes" id="UP001596264"/>
    </source>
</evidence>
<evidence type="ECO:0000313" key="1">
    <source>
        <dbReference type="EMBL" id="MFC6380267.1"/>
    </source>
</evidence>
<gene>
    <name evidence="1" type="ORF">ACFP58_02090</name>
</gene>
<evidence type="ECO:0008006" key="3">
    <source>
        <dbReference type="Google" id="ProtNLM"/>
    </source>
</evidence>
<name>A0ABW1W6N4_9GAMM</name>
<dbReference type="EMBL" id="JBHSTZ010000005">
    <property type="protein sequence ID" value="MFC6380267.1"/>
    <property type="molecule type" value="Genomic_DNA"/>
</dbReference>
<proteinExistence type="predicted"/>